<dbReference type="AlphaFoldDB" id="A0A8C9A6R2"/>
<feature type="binding site" evidence="3">
    <location>
        <position position="380"/>
    </location>
    <ligand>
        <name>Zn(2+)</name>
        <dbReference type="ChEBI" id="CHEBI:29105"/>
        <note>catalytic</note>
    </ligand>
</feature>
<evidence type="ECO:0000313" key="8">
    <source>
        <dbReference type="Ensembl" id="ENSPSMP00000028999.1"/>
    </source>
</evidence>
<dbReference type="Gene3D" id="4.10.70.10">
    <property type="entry name" value="Disintegrin domain"/>
    <property type="match status" value="1"/>
</dbReference>
<keyword evidence="9" id="KW-1185">Reference proteome</keyword>
<protein>
    <recommendedName>
        <fullName evidence="10">Disintegrin and metalloproteinase domain-containing protein 20-like</fullName>
    </recommendedName>
</protein>
<dbReference type="InterPro" id="IPR024079">
    <property type="entry name" value="MetalloPept_cat_dom_sf"/>
</dbReference>
<keyword evidence="3" id="KW-0479">Metal-binding</keyword>
<keyword evidence="5" id="KW-0472">Membrane</keyword>
<comment type="caution">
    <text evidence="3">Lacks conserved residue(s) required for the propagation of feature annotation.</text>
</comment>
<dbReference type="SUPFAM" id="SSF57552">
    <property type="entry name" value="Blood coagulation inhibitor (disintegrin)"/>
    <property type="match status" value="1"/>
</dbReference>
<evidence type="ECO:0000256" key="2">
    <source>
        <dbReference type="ARBA" id="ARBA00023157"/>
    </source>
</evidence>
<reference evidence="8" key="1">
    <citation type="submission" date="2025-08" db="UniProtKB">
        <authorList>
            <consortium name="Ensembl"/>
        </authorList>
    </citation>
    <scope>IDENTIFICATION</scope>
</reference>
<keyword evidence="5" id="KW-1133">Transmembrane helix</keyword>
<proteinExistence type="predicted"/>
<dbReference type="Pfam" id="PF00200">
    <property type="entry name" value="Disintegrin"/>
    <property type="match status" value="1"/>
</dbReference>
<evidence type="ECO:0000256" key="1">
    <source>
        <dbReference type="ARBA" id="ARBA00004479"/>
    </source>
</evidence>
<feature type="active site" evidence="3">
    <location>
        <position position="377"/>
    </location>
</feature>
<dbReference type="InterPro" id="IPR001590">
    <property type="entry name" value="Peptidase_M12B"/>
</dbReference>
<dbReference type="GO" id="GO:0009897">
    <property type="term" value="C:external side of plasma membrane"/>
    <property type="evidence" value="ECO:0007669"/>
    <property type="project" value="TreeGrafter"/>
</dbReference>
<name>A0A8C9A6R2_PROSS</name>
<organism evidence="8 9">
    <name type="scientific">Prolemur simus</name>
    <name type="common">Greater bamboo lemur</name>
    <name type="synonym">Hapalemur simus</name>
    <dbReference type="NCBI Taxonomy" id="1328070"/>
    <lineage>
        <taxon>Eukaryota</taxon>
        <taxon>Metazoa</taxon>
        <taxon>Chordata</taxon>
        <taxon>Craniata</taxon>
        <taxon>Vertebrata</taxon>
        <taxon>Euteleostomi</taxon>
        <taxon>Mammalia</taxon>
        <taxon>Eutheria</taxon>
        <taxon>Euarchontoglires</taxon>
        <taxon>Primates</taxon>
        <taxon>Strepsirrhini</taxon>
        <taxon>Lemuriformes</taxon>
        <taxon>Lemuridae</taxon>
        <taxon>Prolemur</taxon>
    </lineage>
</organism>
<dbReference type="GO" id="GO:0008584">
    <property type="term" value="P:male gonad development"/>
    <property type="evidence" value="ECO:0007669"/>
    <property type="project" value="TreeGrafter"/>
</dbReference>
<evidence type="ECO:0008006" key="10">
    <source>
        <dbReference type="Google" id="ProtNLM"/>
    </source>
</evidence>
<dbReference type="SUPFAM" id="SSF55486">
    <property type="entry name" value="Metalloproteases ('zincins'), catalytic domain"/>
    <property type="match status" value="1"/>
</dbReference>
<dbReference type="Pfam" id="PF01421">
    <property type="entry name" value="Reprolysin"/>
    <property type="match status" value="1"/>
</dbReference>
<dbReference type="Proteomes" id="UP000694414">
    <property type="component" value="Unplaced"/>
</dbReference>
<accession>A0A8C9A6R2</accession>
<dbReference type="PANTHER" id="PTHR11905">
    <property type="entry name" value="ADAM A DISINTEGRIN AND METALLOPROTEASE DOMAIN"/>
    <property type="match status" value="1"/>
</dbReference>
<keyword evidence="3" id="KW-0862">Zinc</keyword>
<dbReference type="InterPro" id="IPR018358">
    <property type="entry name" value="Disintegrin_CS"/>
</dbReference>
<evidence type="ECO:0000259" key="7">
    <source>
        <dbReference type="PROSITE" id="PS50215"/>
    </source>
</evidence>
<dbReference type="InterPro" id="IPR036436">
    <property type="entry name" value="Disintegrin_dom_sf"/>
</dbReference>
<evidence type="ECO:0000256" key="3">
    <source>
        <dbReference type="PROSITE-ProRule" id="PRU00276"/>
    </source>
</evidence>
<dbReference type="CDD" id="cd04269">
    <property type="entry name" value="ZnMc_adamalysin_II_like"/>
    <property type="match status" value="1"/>
</dbReference>
<dbReference type="InterPro" id="IPR002870">
    <property type="entry name" value="Peptidase_M12B_N"/>
</dbReference>
<dbReference type="InterPro" id="IPR001762">
    <property type="entry name" value="Disintegrin_dom"/>
</dbReference>
<reference evidence="8" key="2">
    <citation type="submission" date="2025-09" db="UniProtKB">
        <authorList>
            <consortium name="Ensembl"/>
        </authorList>
    </citation>
    <scope>IDENTIFICATION</scope>
</reference>
<dbReference type="PANTHER" id="PTHR11905:SF232">
    <property type="entry name" value="DISINTEGRIN AND METALLOPROTEINASE DOMAIN-CONTAINING PROTEIN 20"/>
    <property type="match status" value="1"/>
</dbReference>
<feature type="domain" description="Disintegrin" evidence="6">
    <location>
        <begin position="444"/>
        <end position="527"/>
    </location>
</feature>
<dbReference type="Pfam" id="PF01562">
    <property type="entry name" value="Pep_M12B_propep"/>
    <property type="match status" value="1"/>
</dbReference>
<feature type="binding site" evidence="3">
    <location>
        <position position="386"/>
    </location>
    <ligand>
        <name>Zn(2+)</name>
        <dbReference type="ChEBI" id="CHEBI:29105"/>
        <note>catalytic</note>
    </ligand>
</feature>
<dbReference type="PROSITE" id="PS00427">
    <property type="entry name" value="DISINTEGRIN_1"/>
    <property type="match status" value="1"/>
</dbReference>
<dbReference type="GO" id="GO:0046872">
    <property type="term" value="F:metal ion binding"/>
    <property type="evidence" value="ECO:0007669"/>
    <property type="project" value="UniProtKB-KW"/>
</dbReference>
<feature type="binding site" evidence="3">
    <location>
        <position position="376"/>
    </location>
    <ligand>
        <name>Zn(2+)</name>
        <dbReference type="ChEBI" id="CHEBI:29105"/>
        <note>catalytic</note>
    </ligand>
</feature>
<evidence type="ECO:0000259" key="6">
    <source>
        <dbReference type="PROSITE" id="PS50214"/>
    </source>
</evidence>
<sequence>MLPSLHTTSSKGGDRPAVPPALPSPALSHSSTMAAALAVVHVRITLLCLWPGLFLFLSGWPQTGHAQYYSQPEVVIPLGVSGTGRNMKTPGWVSYIINFGGKRHIVFLKVKKLLLVKHLPVFTCTGQGALLEDYPFVQNDCYYHGYVDGNPESLVSLNTCFGGFQGMLVINDPAYEIKPKRPSDTFEHLIYKVDNKKIPLQSQRCGLTEDGIARQLKFRMSVNSTLKQLGSHYGTWRTHVYYLELALVVDNVWYVFRSRNMTLLQEDILVAFNDAHTLFLDLGLHLTFVGLEVWTTRNPISRNSLTNLLNAFCTWKTNSFNIRVPHDVVEFIIKKDNEPDNTGWANFASVCNMSNNVALVVHLELNYTYFMLRMVHEIGHMLEIYHDQEEEYCRCRHYKRCLMNGTMLPSYQFSNCSYLHFYTYTVRKQCLYNQPNVVMRMSPVERCGNGRVEGGEQCDYGPWKMCATDPCCFANCTLRPGAVCSSGLCCTDCRFAPSGKGCNGSSHECPDNVYLHNGAPCRGTGYCYENMYHTCDEQCVEIFGKGTKNADKICYIQINTGGDHYGHCVRTGPDYVSCSEADSLCGRIQCQNHATVHWSHINGVTCWGTAHHLGMEIPGVGKVKEGTECGLQRMCLKDHCVPISQSTCSPKKCNMRGVCNSKQNCHCEEEWSPPSCEKKGYGGSVNSGPVPKEKKVKQAVKPVQKFALTILFLIPMLVFILLNRSPQITKLTKIKSTNSEPEEETTCFKQVACLLISST</sequence>
<dbReference type="GO" id="GO:1990913">
    <property type="term" value="C:sperm head plasma membrane"/>
    <property type="evidence" value="ECO:0007669"/>
    <property type="project" value="TreeGrafter"/>
</dbReference>
<evidence type="ECO:0000256" key="4">
    <source>
        <dbReference type="SAM" id="MobiDB-lite"/>
    </source>
</evidence>
<dbReference type="InterPro" id="IPR034027">
    <property type="entry name" value="Reprolysin_adamalysin"/>
</dbReference>
<feature type="domain" description="Peptidase M12B" evidence="7">
    <location>
        <begin position="241"/>
        <end position="435"/>
    </location>
</feature>
<dbReference type="GeneTree" id="ENSGT00940000162672"/>
<evidence type="ECO:0000313" key="9">
    <source>
        <dbReference type="Proteomes" id="UP000694414"/>
    </source>
</evidence>
<dbReference type="GO" id="GO:0006508">
    <property type="term" value="P:proteolysis"/>
    <property type="evidence" value="ECO:0007669"/>
    <property type="project" value="InterPro"/>
</dbReference>
<keyword evidence="5" id="KW-0812">Transmembrane</keyword>
<dbReference type="Gene3D" id="3.40.390.10">
    <property type="entry name" value="Collagenase (Catalytic Domain)"/>
    <property type="match status" value="1"/>
</dbReference>
<dbReference type="InterPro" id="IPR006586">
    <property type="entry name" value="ADAM_Cys-rich"/>
</dbReference>
<dbReference type="FunFam" id="4.10.70.10:FF:000003">
    <property type="entry name" value="Disintegrin and metalloproteinase domain-containing protein 17"/>
    <property type="match status" value="1"/>
</dbReference>
<feature type="region of interest" description="Disordered" evidence="4">
    <location>
        <begin position="1"/>
        <end position="24"/>
    </location>
</feature>
<keyword evidence="2" id="KW-1015">Disulfide bond</keyword>
<dbReference type="GO" id="GO:0004222">
    <property type="term" value="F:metalloendopeptidase activity"/>
    <property type="evidence" value="ECO:0007669"/>
    <property type="project" value="InterPro"/>
</dbReference>
<dbReference type="Pfam" id="PF08516">
    <property type="entry name" value="ADAM_CR"/>
    <property type="match status" value="1"/>
</dbReference>
<feature type="compositionally biased region" description="Polar residues" evidence="4">
    <location>
        <begin position="1"/>
        <end position="11"/>
    </location>
</feature>
<comment type="subcellular location">
    <subcellularLocation>
        <location evidence="1">Membrane</location>
        <topology evidence="1">Single-pass type I membrane protein</topology>
    </subcellularLocation>
</comment>
<dbReference type="SMART" id="SM00050">
    <property type="entry name" value="DISIN"/>
    <property type="match status" value="1"/>
</dbReference>
<dbReference type="Ensembl" id="ENSPSMT00000033468.1">
    <property type="protein sequence ID" value="ENSPSMP00000028999.1"/>
    <property type="gene ID" value="ENSPSMG00000020137.1"/>
</dbReference>
<dbReference type="SMART" id="SM00608">
    <property type="entry name" value="ACR"/>
    <property type="match status" value="1"/>
</dbReference>
<dbReference type="PROSITE" id="PS50214">
    <property type="entry name" value="DISINTEGRIN_2"/>
    <property type="match status" value="1"/>
</dbReference>
<dbReference type="PROSITE" id="PS50215">
    <property type="entry name" value="ADAM_MEPRO"/>
    <property type="match status" value="1"/>
</dbReference>
<feature type="transmembrane region" description="Helical" evidence="5">
    <location>
        <begin position="706"/>
        <end position="723"/>
    </location>
</feature>
<evidence type="ECO:0000256" key="5">
    <source>
        <dbReference type="SAM" id="Phobius"/>
    </source>
</evidence>